<proteinExistence type="predicted"/>
<protein>
    <submittedName>
        <fullName evidence="3">Cobalamin synthesis protein P47K</fullName>
    </submittedName>
</protein>
<dbReference type="AlphaFoldDB" id="Q22PA6"/>
<dbReference type="InterPro" id="IPR027417">
    <property type="entry name" value="P-loop_NTPase"/>
</dbReference>
<dbReference type="InterPro" id="IPR011629">
    <property type="entry name" value="CobW-like_C"/>
</dbReference>
<evidence type="ECO:0000313" key="3">
    <source>
        <dbReference type="EMBL" id="EAR87203.2"/>
    </source>
</evidence>
<gene>
    <name evidence="3" type="ORF">TTHERM_00365350</name>
</gene>
<dbReference type="RefSeq" id="XP_001007448.2">
    <property type="nucleotide sequence ID" value="XM_001007448.2"/>
</dbReference>
<dbReference type="InterPro" id="IPR003495">
    <property type="entry name" value="CobW/HypB/UreG_nucleotide-bd"/>
</dbReference>
<dbReference type="eggNOG" id="KOG2743">
    <property type="taxonomic scope" value="Eukaryota"/>
</dbReference>
<dbReference type="SUPFAM" id="SSF52540">
    <property type="entry name" value="P-loop containing nucleoside triphosphate hydrolases"/>
    <property type="match status" value="1"/>
</dbReference>
<feature type="region of interest" description="Disordered" evidence="1">
    <location>
        <begin position="310"/>
        <end position="382"/>
    </location>
</feature>
<feature type="domain" description="CobW C-terminal" evidence="2">
    <location>
        <begin position="279"/>
        <end position="496"/>
    </location>
</feature>
<feature type="compositionally biased region" description="Acidic residues" evidence="1">
    <location>
        <begin position="361"/>
        <end position="380"/>
    </location>
</feature>
<accession>Q22PA6</accession>
<dbReference type="SUPFAM" id="SSF90002">
    <property type="entry name" value="Hypothetical protein YjiA, C-terminal domain"/>
    <property type="match status" value="1"/>
</dbReference>
<dbReference type="InParanoid" id="Q22PA6"/>
<dbReference type="EMBL" id="GG662855">
    <property type="protein sequence ID" value="EAR87203.2"/>
    <property type="molecule type" value="Genomic_DNA"/>
</dbReference>
<dbReference type="Proteomes" id="UP000009168">
    <property type="component" value="Unassembled WGS sequence"/>
</dbReference>
<dbReference type="KEGG" id="tet:TTHERM_00365350"/>
<keyword evidence="4" id="KW-1185">Reference proteome</keyword>
<dbReference type="PANTHER" id="PTHR43603:SF1">
    <property type="entry name" value="ZINC-REGULATED GTPASE METALLOPROTEIN ACTIVATOR 1"/>
    <property type="match status" value="1"/>
</dbReference>
<name>Q22PA6_TETTS</name>
<feature type="region of interest" description="Disordered" evidence="1">
    <location>
        <begin position="519"/>
        <end position="588"/>
    </location>
</feature>
<dbReference type="HOGENOM" id="CLU_017452_2_1_1"/>
<dbReference type="Pfam" id="PF02492">
    <property type="entry name" value="cobW"/>
    <property type="match status" value="1"/>
</dbReference>
<dbReference type="OrthoDB" id="258627at2759"/>
<feature type="compositionally biased region" description="Basic residues" evidence="1">
    <location>
        <begin position="326"/>
        <end position="340"/>
    </location>
</feature>
<dbReference type="STRING" id="312017.Q22PA6"/>
<feature type="compositionally biased region" description="Basic and acidic residues" evidence="1">
    <location>
        <begin position="557"/>
        <end position="588"/>
    </location>
</feature>
<feature type="compositionally biased region" description="Acidic residues" evidence="1">
    <location>
        <begin position="519"/>
        <end position="556"/>
    </location>
</feature>
<dbReference type="PANTHER" id="PTHR43603">
    <property type="entry name" value="COBW DOMAIN-CONTAINING PROTEIN DDB_G0274527"/>
    <property type="match status" value="1"/>
</dbReference>
<evidence type="ECO:0000256" key="1">
    <source>
        <dbReference type="SAM" id="MobiDB-lite"/>
    </source>
</evidence>
<evidence type="ECO:0000259" key="2">
    <source>
        <dbReference type="SMART" id="SM00833"/>
    </source>
</evidence>
<dbReference type="InterPro" id="IPR051927">
    <property type="entry name" value="Zn_Chap_cDPG_Synth"/>
</dbReference>
<evidence type="ECO:0000313" key="4">
    <source>
        <dbReference type="Proteomes" id="UP000009168"/>
    </source>
</evidence>
<dbReference type="Gene3D" id="3.40.50.300">
    <property type="entry name" value="P-loop containing nucleotide triphosphate hydrolases"/>
    <property type="match status" value="1"/>
</dbReference>
<organism evidence="3 4">
    <name type="scientific">Tetrahymena thermophila (strain SB210)</name>
    <dbReference type="NCBI Taxonomy" id="312017"/>
    <lineage>
        <taxon>Eukaryota</taxon>
        <taxon>Sar</taxon>
        <taxon>Alveolata</taxon>
        <taxon>Ciliophora</taxon>
        <taxon>Intramacronucleata</taxon>
        <taxon>Oligohymenophorea</taxon>
        <taxon>Hymenostomatida</taxon>
        <taxon>Tetrahymenina</taxon>
        <taxon>Tetrahymenidae</taxon>
        <taxon>Tetrahymena</taxon>
    </lineage>
</organism>
<sequence>MSSITQTQELLKKLPVTVLSGFLGSGKTTLLKHILENKENLKCAVIVNDMAELNIDSALIKDSKLIQQEEKMVSMQNGCICCTLREDLLVEVANLAKTQQFDYLVIESTGISEPIQVAETFTFDLPQEEENTDSEANKEALKYLKDYAQLDTCVTVVDAANFFNYFNTDESLTEKFAVEKPSEMDERTVTELMVDQLEFADVIIINKIDMVSKKQLEQIEGLCLKLNKDAKIIKAKYAQVDLKEIINTNKFNFEKAKENSHWLAQDRYQMTPETIEYGITSFVYKAKRPFDNVRLYNLLSENFFLDLDPTPIAPSSNQEGEEHQHDHNHHGHEHGHPHKHHEAETACTLKPNTDDSKNQEDEQNEAEVEEEDEEEEIPQEELEKAKKIYKKQRKTAFKNKNQGIFKDVWRSKGFFWVASNSCDFYGWQQSGVMNKIEIAGIFSCTLDEESKKQIPNYDASFELKFDPVIGDRETSLVFIGKQINEKKIKETLDACLLNDEEWKEFLKQDLEFEYDNDPFTLEEEEEEEEDDDDEDNEWESEDEDEDEDEDEEEEEQVVEKEDKAPRRKIFNSERKTELKDTVQKKRKI</sequence>
<dbReference type="GeneID" id="7842416"/>
<reference evidence="4" key="1">
    <citation type="journal article" date="2006" name="PLoS Biol.">
        <title>Macronuclear genome sequence of the ciliate Tetrahymena thermophila, a model eukaryote.</title>
        <authorList>
            <person name="Eisen J.A."/>
            <person name="Coyne R.S."/>
            <person name="Wu M."/>
            <person name="Wu D."/>
            <person name="Thiagarajan M."/>
            <person name="Wortman J.R."/>
            <person name="Badger J.H."/>
            <person name="Ren Q."/>
            <person name="Amedeo P."/>
            <person name="Jones K.M."/>
            <person name="Tallon L.J."/>
            <person name="Delcher A.L."/>
            <person name="Salzberg S.L."/>
            <person name="Silva J.C."/>
            <person name="Haas B.J."/>
            <person name="Majoros W.H."/>
            <person name="Farzad M."/>
            <person name="Carlton J.M."/>
            <person name="Smith R.K. Jr."/>
            <person name="Garg J."/>
            <person name="Pearlman R.E."/>
            <person name="Karrer K.M."/>
            <person name="Sun L."/>
            <person name="Manning G."/>
            <person name="Elde N.C."/>
            <person name="Turkewitz A.P."/>
            <person name="Asai D.J."/>
            <person name="Wilkes D.E."/>
            <person name="Wang Y."/>
            <person name="Cai H."/>
            <person name="Collins K."/>
            <person name="Stewart B.A."/>
            <person name="Lee S.R."/>
            <person name="Wilamowska K."/>
            <person name="Weinberg Z."/>
            <person name="Ruzzo W.L."/>
            <person name="Wloga D."/>
            <person name="Gaertig J."/>
            <person name="Frankel J."/>
            <person name="Tsao C.-C."/>
            <person name="Gorovsky M.A."/>
            <person name="Keeling P.J."/>
            <person name="Waller R.F."/>
            <person name="Patron N.J."/>
            <person name="Cherry J.M."/>
            <person name="Stover N.A."/>
            <person name="Krieger C.J."/>
            <person name="del Toro C."/>
            <person name="Ryder H.F."/>
            <person name="Williamson S.C."/>
            <person name="Barbeau R.A."/>
            <person name="Hamilton E.P."/>
            <person name="Orias E."/>
        </authorList>
    </citation>
    <scope>NUCLEOTIDE SEQUENCE [LARGE SCALE GENOMIC DNA]</scope>
    <source>
        <strain evidence="4">SB210</strain>
    </source>
</reference>
<dbReference type="SMART" id="SM00833">
    <property type="entry name" value="CobW_C"/>
    <property type="match status" value="1"/>
</dbReference>
<dbReference type="Pfam" id="PF07683">
    <property type="entry name" value="CobW_C"/>
    <property type="match status" value="1"/>
</dbReference>
<dbReference type="CDD" id="cd03112">
    <property type="entry name" value="CobW-like"/>
    <property type="match status" value="1"/>
</dbReference>